<dbReference type="Gene3D" id="2.40.128.130">
    <property type="entry name" value="Autotransporter beta-domain"/>
    <property type="match status" value="1"/>
</dbReference>
<evidence type="ECO:0000259" key="2">
    <source>
        <dbReference type="PROSITE" id="PS51208"/>
    </source>
</evidence>
<dbReference type="SUPFAM" id="SSF103515">
    <property type="entry name" value="Autotransporter"/>
    <property type="match status" value="1"/>
</dbReference>
<feature type="domain" description="Autotransporter" evidence="2">
    <location>
        <begin position="612"/>
        <end position="889"/>
    </location>
</feature>
<dbReference type="NCBIfam" id="TIGR01414">
    <property type="entry name" value="autotrans_barl"/>
    <property type="match status" value="1"/>
</dbReference>
<dbReference type="Pfam" id="PF03797">
    <property type="entry name" value="Autotransporter"/>
    <property type="match status" value="1"/>
</dbReference>
<dbReference type="InterPro" id="IPR005546">
    <property type="entry name" value="Autotransporte_beta"/>
</dbReference>
<gene>
    <name evidence="3" type="ORF">MCW_01640</name>
</gene>
<sequence length="889" mass="98323">MIKVLQRHVCVCSLTTSIFFFAHNINVNAQDKSSCSSRLKFYSCDILKKGNLLKIDRTDFFDVLNVKKFDREIIKVGERGSLGLDGAFELKNTDITTLEVLVPEKTKVVLEKFFVDGIKGKNVSSYRNPVQKTWIVRAVDMWVYLGEVTVYGDSSNRAVFGIKQGGYLYVKDSNVNVTDVYGLLMESSKYTVNPFLTAKPLGSFKVGPTDFYYSTVIFENSNITVNGSETRGLYLNGTLSEDGYVNGEAAVYGKIQFKKTDFYVPNGTAIYIDNAKRIPYISALERSYIGANRLLDVKNNSSVAVEADASFFIGGAYVEKGSYAEVELSNNSKWTITPERNNNQKSVRSTDSSVSFMRIINSSIVFQKPQNGYYQTLHIGSVEDNPNNYAYISGGDARLYVNAHFSTKGKSKGRIKTDKLLIYGNVYGKTKVHVVDVSAASVQGEKRSQGKHKNTHSVAIIQVYGEAAEDSFELAGGYIALRGAPYRYSLRAYGPTSSRGKARFKNRLAKKGSIKKNEEFWDYRLEAVYVRRPSSSRRRLPRSIGSHTHYNSVLAGHDTSAHYLEDGVKAVVPQVPTYLLLPNSVFHAGLMDVSNQNKQLELLRATSNGMVEVRENPALYLRSYSGSYRYASDLSSLEYGYKGDLNYNGVEAGILLQTIENADSAISFGAMGSYGKLSLQPVDVDQSQKSAFDKWTATAYGTMQHNAGFYVDGLLSYGLFKGDVLTLARGKTATLKGNPFSASLTGGKTFATGYKGFFIDPQVQVVYQHLQFDKAHDVDNFDIETGKLDQWVARVGGRLIKTPTGSEGMNAVSFYGKLHLAHGFGGKKSVHFKDAFQLGAFGSSLETGFGLNARLSQNFAFHGDLVYQHKLSKGGFSGISFSGGLRYRF</sequence>
<dbReference type="PANTHER" id="PTHR35037">
    <property type="entry name" value="C-TERMINAL REGION OF AIDA-LIKE PROTEIN"/>
    <property type="match status" value="1"/>
</dbReference>
<dbReference type="PANTHER" id="PTHR35037:SF3">
    <property type="entry name" value="C-TERMINAL REGION OF AIDA-LIKE PROTEIN"/>
    <property type="match status" value="1"/>
</dbReference>
<dbReference type="InterPro" id="IPR036709">
    <property type="entry name" value="Autotransporte_beta_dom_sf"/>
</dbReference>
<dbReference type="Proteomes" id="UP000002646">
    <property type="component" value="Unassembled WGS sequence"/>
</dbReference>
<dbReference type="InterPro" id="IPR051551">
    <property type="entry name" value="Autotransporter_adhesion"/>
</dbReference>
<dbReference type="PROSITE" id="PS51208">
    <property type="entry name" value="AUTOTRANSPORTER"/>
    <property type="match status" value="1"/>
</dbReference>
<dbReference type="AlphaFoldDB" id="J0Z4T6"/>
<evidence type="ECO:0000313" key="4">
    <source>
        <dbReference type="Proteomes" id="UP000002646"/>
    </source>
</evidence>
<dbReference type="RefSeq" id="WP_006926434.1">
    <property type="nucleotide sequence ID" value="NZ_JH725106.1"/>
</dbReference>
<dbReference type="PATRIC" id="fig|1094564.3.peg.1893"/>
<organism evidence="3 4">
    <name type="scientific">Cardidatus Bartonella washoeensis 085-0475</name>
    <dbReference type="NCBI Taxonomy" id="1094564"/>
    <lineage>
        <taxon>Bacteria</taxon>
        <taxon>Pseudomonadati</taxon>
        <taxon>Pseudomonadota</taxon>
        <taxon>Alphaproteobacteria</taxon>
        <taxon>Hyphomicrobiales</taxon>
        <taxon>Bartonellaceae</taxon>
        <taxon>Bartonella</taxon>
    </lineage>
</organism>
<evidence type="ECO:0000313" key="3">
    <source>
        <dbReference type="EMBL" id="EJF82573.1"/>
    </source>
</evidence>
<feature type="signal peptide" evidence="1">
    <location>
        <begin position="1"/>
        <end position="22"/>
    </location>
</feature>
<dbReference type="GO" id="GO:0019867">
    <property type="term" value="C:outer membrane"/>
    <property type="evidence" value="ECO:0007669"/>
    <property type="project" value="InterPro"/>
</dbReference>
<dbReference type="HOGENOM" id="CLU_007596_2_0_5"/>
<proteinExistence type="predicted"/>
<dbReference type="InterPro" id="IPR011050">
    <property type="entry name" value="Pectin_lyase_fold/virulence"/>
</dbReference>
<keyword evidence="1" id="KW-0732">Signal</keyword>
<dbReference type="SUPFAM" id="SSF51126">
    <property type="entry name" value="Pectin lyase-like"/>
    <property type="match status" value="1"/>
</dbReference>
<protein>
    <submittedName>
        <fullName evidence="3">Outer membrane autotransporter barrel domain-containing protein</fullName>
    </submittedName>
</protein>
<name>J0Z4T6_9HYPH</name>
<dbReference type="InterPro" id="IPR012332">
    <property type="entry name" value="Autotransporter_pectin_lyase_C"/>
</dbReference>
<accession>J0Z4T6</accession>
<evidence type="ECO:0000256" key="1">
    <source>
        <dbReference type="SAM" id="SignalP"/>
    </source>
</evidence>
<dbReference type="STRING" id="1094564.MCW_01640"/>
<dbReference type="OrthoDB" id="7922675at2"/>
<dbReference type="InterPro" id="IPR006315">
    <property type="entry name" value="OM_autotransptr_brl_dom"/>
</dbReference>
<dbReference type="EMBL" id="AILX01000040">
    <property type="protein sequence ID" value="EJF82573.1"/>
    <property type="molecule type" value="Genomic_DNA"/>
</dbReference>
<dbReference type="SMART" id="SM00869">
    <property type="entry name" value="Autotransporter"/>
    <property type="match status" value="1"/>
</dbReference>
<dbReference type="Gene3D" id="2.160.20.20">
    <property type="match status" value="1"/>
</dbReference>
<feature type="chain" id="PRO_5003742128" evidence="1">
    <location>
        <begin position="23"/>
        <end position="889"/>
    </location>
</feature>
<comment type="caution">
    <text evidence="3">The sequence shown here is derived from an EMBL/GenBank/DDBJ whole genome shotgun (WGS) entry which is preliminary data.</text>
</comment>
<reference evidence="3 4" key="1">
    <citation type="submission" date="2012-03" db="EMBL/GenBank/DDBJ databases">
        <title>The Genome Sequence of Bartonella washoensis 085-0475.</title>
        <authorList>
            <consortium name="The Broad Institute Genome Sequencing Platform"/>
            <consortium name="The Broad Institute Genome Sequencing Center for Infectious Disease"/>
            <person name="Feldgarden M."/>
            <person name="Kirby J."/>
            <person name="Kosoy M."/>
            <person name="Birtles R."/>
            <person name="Probert W.S."/>
            <person name="Chiaraviglio L."/>
            <person name="Young S.K."/>
            <person name="Zeng Q."/>
            <person name="Gargeya S."/>
            <person name="Fitzgerald M."/>
            <person name="Haas B."/>
            <person name="Abouelleil A."/>
            <person name="Alvarado L."/>
            <person name="Arachchi H.M."/>
            <person name="Berlin A."/>
            <person name="Chapman S.B."/>
            <person name="Gearin G."/>
            <person name="Goldberg J."/>
            <person name="Griggs A."/>
            <person name="Gujja S."/>
            <person name="Hansen M."/>
            <person name="Heiman D."/>
            <person name="Howarth C."/>
            <person name="Larimer J."/>
            <person name="Lui A."/>
            <person name="MacDonald P.J.P."/>
            <person name="McCowen C."/>
            <person name="Montmayeur A."/>
            <person name="Murphy C."/>
            <person name="Neiman D."/>
            <person name="Pearson M."/>
            <person name="Priest M."/>
            <person name="Roberts A."/>
            <person name="Saif S."/>
            <person name="Shea T."/>
            <person name="Sisk P."/>
            <person name="Stolte C."/>
            <person name="Sykes S."/>
            <person name="Wortman J."/>
            <person name="Nusbaum C."/>
            <person name="Birren B."/>
        </authorList>
    </citation>
    <scope>NUCLEOTIDE SEQUENCE [LARGE SCALE GENOMIC DNA]</scope>
    <source>
        <strain evidence="3 4">085-0475</strain>
    </source>
</reference>